<feature type="region of interest" description="Disordered" evidence="1">
    <location>
        <begin position="1"/>
        <end position="22"/>
    </location>
</feature>
<dbReference type="AlphaFoldDB" id="A0AAE4BTB0"/>
<evidence type="ECO:0000313" key="3">
    <source>
        <dbReference type="Proteomes" id="UP001185092"/>
    </source>
</evidence>
<organism evidence="2 3">
    <name type="scientific">Aureibacter tunicatorum</name>
    <dbReference type="NCBI Taxonomy" id="866807"/>
    <lineage>
        <taxon>Bacteria</taxon>
        <taxon>Pseudomonadati</taxon>
        <taxon>Bacteroidota</taxon>
        <taxon>Cytophagia</taxon>
        <taxon>Cytophagales</taxon>
        <taxon>Persicobacteraceae</taxon>
        <taxon>Aureibacter</taxon>
    </lineage>
</organism>
<accession>A0AAE4BTB0</accession>
<dbReference type="RefSeq" id="WP_309939012.1">
    <property type="nucleotide sequence ID" value="NZ_AP025305.1"/>
</dbReference>
<feature type="compositionally biased region" description="Basic residues" evidence="1">
    <location>
        <begin position="1"/>
        <end position="15"/>
    </location>
</feature>
<proteinExistence type="predicted"/>
<evidence type="ECO:0000256" key="1">
    <source>
        <dbReference type="SAM" id="MobiDB-lite"/>
    </source>
</evidence>
<reference evidence="2" key="1">
    <citation type="submission" date="2023-07" db="EMBL/GenBank/DDBJ databases">
        <title>Genomic Encyclopedia of Type Strains, Phase IV (KMG-IV): sequencing the most valuable type-strain genomes for metagenomic binning, comparative biology and taxonomic classification.</title>
        <authorList>
            <person name="Goeker M."/>
        </authorList>
    </citation>
    <scope>NUCLEOTIDE SEQUENCE</scope>
    <source>
        <strain evidence="2">DSM 26174</strain>
    </source>
</reference>
<keyword evidence="3" id="KW-1185">Reference proteome</keyword>
<protein>
    <submittedName>
        <fullName evidence="2">Uncharacterized protein</fullName>
    </submittedName>
</protein>
<evidence type="ECO:0000313" key="2">
    <source>
        <dbReference type="EMBL" id="MDR6239367.1"/>
    </source>
</evidence>
<sequence>MHRHTKRQNKRRKPIAGRSSSPLQLFKVKNSDEYDIGANGTCFKSTAFERGEELGRFTEETSSINPSGEISFKKCLYPELGSLETPSSSAKPKLAVSNNDKFAIENTKRKASQFFATPEETQQINRSLENVGSPASFTLDPSNSIVLPNGTEMFSATPLDEVMEGCSDCLETSQMLMGLTGDMTQVVIFLGTKHKFEFSTWLDSSLALKTISYMVEEPKVDLKQHLESSSPNLQETKELFHQDESPKFKSKAEELGINEYAQPVPGETYSILSPGWDLNEEKDIKTSEYEAWLKNKYSLFFNHGSIPNMEEFIRHQTQLSWNMHHATVFAKDHGDTLTMEGSNRMIVPYKEVVCAFERLWLEFDDFRQLAREYMRKSRQLEEIPSDFYAQQELFMEIFGHARKLEIENELLKKKIKTVSREFNLHFASQNLSQSMYNFRMYGSEDGSTFHDQWQENLKDGAITFRTGESLQLHKKELIDFAKNRWESTQRKLTVFRDPALPEWITLEQLTEKEKQACIDYINVEFERTPCLLTVKKLKEQLYECFNQGKIEIMRQLLSTLEIRPTLESTQQILHHLKEQKTMASQNNDSHKHQRFSWLERVCRILMERERSLLPTLK</sequence>
<comment type="caution">
    <text evidence="2">The sequence shown here is derived from an EMBL/GenBank/DDBJ whole genome shotgun (WGS) entry which is preliminary data.</text>
</comment>
<gene>
    <name evidence="2" type="ORF">HNQ88_002404</name>
</gene>
<name>A0AAE4BTB0_9BACT</name>
<dbReference type="EMBL" id="JAVDQD010000002">
    <property type="protein sequence ID" value="MDR6239367.1"/>
    <property type="molecule type" value="Genomic_DNA"/>
</dbReference>
<dbReference type="Proteomes" id="UP001185092">
    <property type="component" value="Unassembled WGS sequence"/>
</dbReference>